<reference evidence="1" key="1">
    <citation type="submission" date="2022-02" db="EMBL/GenBank/DDBJ databases">
        <title>Plant Genome Project.</title>
        <authorList>
            <person name="Zhang R.-G."/>
        </authorList>
    </citation>
    <scope>NUCLEOTIDE SEQUENCE</scope>
    <source>
        <strain evidence="1">AT1</strain>
    </source>
</reference>
<evidence type="ECO:0000313" key="1">
    <source>
        <dbReference type="EMBL" id="KAI8553617.1"/>
    </source>
</evidence>
<protein>
    <submittedName>
        <fullName evidence="1">Uncharacterized protein</fullName>
    </submittedName>
</protein>
<dbReference type="Proteomes" id="UP001062846">
    <property type="component" value="Chromosome 5"/>
</dbReference>
<evidence type="ECO:0000313" key="2">
    <source>
        <dbReference type="Proteomes" id="UP001062846"/>
    </source>
</evidence>
<gene>
    <name evidence="1" type="ORF">RHMOL_Rhmol05G0029800</name>
</gene>
<accession>A0ACC0NM26</accession>
<dbReference type="EMBL" id="CM046392">
    <property type="protein sequence ID" value="KAI8553617.1"/>
    <property type="molecule type" value="Genomic_DNA"/>
</dbReference>
<proteinExistence type="predicted"/>
<comment type="caution">
    <text evidence="1">The sequence shown here is derived from an EMBL/GenBank/DDBJ whole genome shotgun (WGS) entry which is preliminary data.</text>
</comment>
<name>A0ACC0NM26_RHOML</name>
<keyword evidence="2" id="KW-1185">Reference proteome</keyword>
<organism evidence="1 2">
    <name type="scientific">Rhododendron molle</name>
    <name type="common">Chinese azalea</name>
    <name type="synonym">Azalea mollis</name>
    <dbReference type="NCBI Taxonomy" id="49168"/>
    <lineage>
        <taxon>Eukaryota</taxon>
        <taxon>Viridiplantae</taxon>
        <taxon>Streptophyta</taxon>
        <taxon>Embryophyta</taxon>
        <taxon>Tracheophyta</taxon>
        <taxon>Spermatophyta</taxon>
        <taxon>Magnoliopsida</taxon>
        <taxon>eudicotyledons</taxon>
        <taxon>Gunneridae</taxon>
        <taxon>Pentapetalae</taxon>
        <taxon>asterids</taxon>
        <taxon>Ericales</taxon>
        <taxon>Ericaceae</taxon>
        <taxon>Ericoideae</taxon>
        <taxon>Rhodoreae</taxon>
        <taxon>Rhododendron</taxon>
    </lineage>
</organism>
<sequence length="158" mass="17464">MGTAIPWFHAGSDVTVWNTNSGKFSSPQKAFPYSPLRTGPGFGGSNLTQKFCISIIWLSILGRIANKNFLFKRHVSVDNLCPRCPNQTETAVHALRDCVSERVPNTPKIGFLHGMISMAFLGDVPTLVGMHLFPVPKTEGENKQIRIPWVESEIAQGR</sequence>